<sequence length="94" mass="10807">MPMKQGKSTSRALQGSLTYQKHLDTMTTGEGIAWLIGMKERLERKHQRERVYLDRQARRGVSTPTDEVYEQDQVLETELLALLDGLIKQFEGAE</sequence>
<dbReference type="Proteomes" id="UP000597444">
    <property type="component" value="Unassembled WGS sequence"/>
</dbReference>
<organism evidence="1 2">
    <name type="scientific">Reticulibacter mediterranei</name>
    <dbReference type="NCBI Taxonomy" id="2778369"/>
    <lineage>
        <taxon>Bacteria</taxon>
        <taxon>Bacillati</taxon>
        <taxon>Chloroflexota</taxon>
        <taxon>Ktedonobacteria</taxon>
        <taxon>Ktedonobacterales</taxon>
        <taxon>Reticulibacteraceae</taxon>
        <taxon>Reticulibacter</taxon>
    </lineage>
</organism>
<gene>
    <name evidence="1" type="ORF">KSF_000410</name>
</gene>
<evidence type="ECO:0000313" key="1">
    <source>
        <dbReference type="EMBL" id="GHO89993.1"/>
    </source>
</evidence>
<accession>A0A8J3MZ34</accession>
<name>A0A8J3MZ34_9CHLR</name>
<dbReference type="EMBL" id="BNJK01000001">
    <property type="protein sequence ID" value="GHO89993.1"/>
    <property type="molecule type" value="Genomic_DNA"/>
</dbReference>
<comment type="caution">
    <text evidence="1">The sequence shown here is derived from an EMBL/GenBank/DDBJ whole genome shotgun (WGS) entry which is preliminary data.</text>
</comment>
<protein>
    <submittedName>
        <fullName evidence="1">Uncharacterized protein</fullName>
    </submittedName>
</protein>
<reference evidence="1" key="1">
    <citation type="submission" date="2020-10" db="EMBL/GenBank/DDBJ databases">
        <title>Taxonomic study of unclassified bacteria belonging to the class Ktedonobacteria.</title>
        <authorList>
            <person name="Yabe S."/>
            <person name="Wang C.M."/>
            <person name="Zheng Y."/>
            <person name="Sakai Y."/>
            <person name="Cavaletti L."/>
            <person name="Monciardini P."/>
            <person name="Donadio S."/>
        </authorList>
    </citation>
    <scope>NUCLEOTIDE SEQUENCE</scope>
    <source>
        <strain evidence="1">ID150040</strain>
    </source>
</reference>
<proteinExistence type="predicted"/>
<dbReference type="AlphaFoldDB" id="A0A8J3MZ34"/>
<dbReference type="RefSeq" id="WP_220201007.1">
    <property type="nucleotide sequence ID" value="NZ_BNJK01000001.1"/>
</dbReference>
<keyword evidence="2" id="KW-1185">Reference proteome</keyword>
<evidence type="ECO:0000313" key="2">
    <source>
        <dbReference type="Proteomes" id="UP000597444"/>
    </source>
</evidence>